<dbReference type="InterPro" id="IPR016032">
    <property type="entry name" value="Sig_transdc_resp-reg_C-effctor"/>
</dbReference>
<evidence type="ECO:0000259" key="3">
    <source>
        <dbReference type="PROSITE" id="PS50043"/>
    </source>
</evidence>
<sequence length="934" mass="99153">MAEQRIFGRDQELAQWRLLADSVAAGRNAGLTVSGPSGIGKTALLDELGRDARACGWTLLRAAGDEFRQLPGAMLWQWFAPLAQAQPAGTPPFDGQGELLHRFLTAPEVDISRAALSYSASWVLRSLSQQQPVAALVDDAQWLDELSFAVLQDVGSLLLDVPVLLLRGLRSGGTGEPRARRNLPPQELASGAELHWPLQPLSHEAIENWLTARRQDTLAVSATRLQAASGGLPFFIRELLEREQPGLDLDPAGCEDAVLRQRLERLPEQERQVLAAVVVLGEEVSAARVAAVLGLEPAAVAAGLRGLQEGRFLSALRPRPRVQHALVAENLLAGMEPAALSALRRRTAEVLMADGAGAAAVSGHLLASAPGADPRIARILLAAAADARRKGASGMASQLGERALAERGLPVELRRQLLVQTSQAQELAGQRPRAEELARQALALTEGHDARARLLLEFAETLYNSGRWEPAAESYALALKELENDPGAHVELRRRAVALAAGAGFLQLQFADEYAVQLDQVLAQDPAEDGPSDRLLLVQEALRLTAAGQDARRSGGLAVRAVAGGKLLAENGAESSMINYATGALNGAEEDAAALQLLDAAIAEARADSAVMAHATLAYCRGAVQLNRGRLRLAQVDLEASMRAADLGWRTYLEAACVMLAEVYIARDDLDALDGVLARVPLPVQGPPLVQATALHLHGLAEAARGRPAAALEHFTSAMDLAEGIGPTLGPWIRAAIEAAARAGHREYAAALAEDALARARAYGAPRGIGFVLRRAALAQPQHTAAAMLREAVALLEAHEGRYEAALALADLAELCLGAPETDDGGRRAEGLAAARRALVLGNRIGAARVARRMATLLAAQETSLPILADNPADRLTPAEFRVCSLAAKGLTNRQIAAELFITIKAVEWHLSRSFAKLRISSRRQLPAALGPQG</sequence>
<evidence type="ECO:0000256" key="2">
    <source>
        <dbReference type="ARBA" id="ARBA00022840"/>
    </source>
</evidence>
<dbReference type="SUPFAM" id="SSF46894">
    <property type="entry name" value="C-terminal effector domain of the bipartite response regulators"/>
    <property type="match status" value="1"/>
</dbReference>
<dbReference type="Gene3D" id="1.10.10.10">
    <property type="entry name" value="Winged helix-like DNA-binding domain superfamily/Winged helix DNA-binding domain"/>
    <property type="match status" value="1"/>
</dbReference>
<dbReference type="RefSeq" id="WP_237819396.1">
    <property type="nucleotide sequence ID" value="NZ_JAKLTQ010000004.1"/>
</dbReference>
<evidence type="ECO:0000313" key="4">
    <source>
        <dbReference type="EMBL" id="MCG2621805.1"/>
    </source>
</evidence>
<dbReference type="InterPro" id="IPR000792">
    <property type="entry name" value="Tscrpt_reg_LuxR_C"/>
</dbReference>
<dbReference type="Pfam" id="PF13191">
    <property type="entry name" value="AAA_16"/>
    <property type="match status" value="1"/>
</dbReference>
<dbReference type="PANTHER" id="PTHR16305">
    <property type="entry name" value="TESTICULAR SOLUBLE ADENYLYL CYCLASE"/>
    <property type="match status" value="1"/>
</dbReference>
<dbReference type="CDD" id="cd06170">
    <property type="entry name" value="LuxR_C_like"/>
    <property type="match status" value="1"/>
</dbReference>
<gene>
    <name evidence="4" type="ORF">LVY72_07725</name>
</gene>
<keyword evidence="1" id="KW-0547">Nucleotide-binding</keyword>
<dbReference type="InterPro" id="IPR011990">
    <property type="entry name" value="TPR-like_helical_dom_sf"/>
</dbReference>
<dbReference type="Proteomes" id="UP001165368">
    <property type="component" value="Unassembled WGS sequence"/>
</dbReference>
<feature type="domain" description="HTH luxR-type" evidence="3">
    <location>
        <begin position="869"/>
        <end position="934"/>
    </location>
</feature>
<proteinExistence type="predicted"/>
<reference evidence="4" key="1">
    <citation type="submission" date="2022-01" db="EMBL/GenBank/DDBJ databases">
        <authorList>
            <person name="Jo J.-H."/>
            <person name="Im W.-T."/>
        </authorList>
    </citation>
    <scope>NUCLEOTIDE SEQUENCE</scope>
    <source>
        <strain evidence="4">I2-34</strain>
    </source>
</reference>
<dbReference type="PANTHER" id="PTHR16305:SF35">
    <property type="entry name" value="TRANSCRIPTIONAL ACTIVATOR DOMAIN"/>
    <property type="match status" value="1"/>
</dbReference>
<keyword evidence="5" id="KW-1185">Reference proteome</keyword>
<dbReference type="SUPFAM" id="SSF48452">
    <property type="entry name" value="TPR-like"/>
    <property type="match status" value="1"/>
</dbReference>
<dbReference type="SUPFAM" id="SSF52540">
    <property type="entry name" value="P-loop containing nucleoside triphosphate hydrolases"/>
    <property type="match status" value="1"/>
</dbReference>
<keyword evidence="2" id="KW-0067">ATP-binding</keyword>
<evidence type="ECO:0000313" key="5">
    <source>
        <dbReference type="Proteomes" id="UP001165368"/>
    </source>
</evidence>
<dbReference type="InterPro" id="IPR036388">
    <property type="entry name" value="WH-like_DNA-bd_sf"/>
</dbReference>
<name>A0ABS9L555_9MICC</name>
<accession>A0ABS9L555</accession>
<organism evidence="4 5">
    <name type="scientific">Arthrobacter hankyongi</name>
    <dbReference type="NCBI Taxonomy" id="2904801"/>
    <lineage>
        <taxon>Bacteria</taxon>
        <taxon>Bacillati</taxon>
        <taxon>Actinomycetota</taxon>
        <taxon>Actinomycetes</taxon>
        <taxon>Micrococcales</taxon>
        <taxon>Micrococcaceae</taxon>
        <taxon>Arthrobacter</taxon>
    </lineage>
</organism>
<dbReference type="Pfam" id="PF00196">
    <property type="entry name" value="GerE"/>
    <property type="match status" value="1"/>
</dbReference>
<protein>
    <submittedName>
        <fullName evidence="4">AAA family ATPase</fullName>
    </submittedName>
</protein>
<dbReference type="SMART" id="SM00421">
    <property type="entry name" value="HTH_LUXR"/>
    <property type="match status" value="1"/>
</dbReference>
<evidence type="ECO:0000256" key="1">
    <source>
        <dbReference type="ARBA" id="ARBA00022741"/>
    </source>
</evidence>
<dbReference type="EMBL" id="JAKLTQ010000004">
    <property type="protein sequence ID" value="MCG2621805.1"/>
    <property type="molecule type" value="Genomic_DNA"/>
</dbReference>
<dbReference type="InterPro" id="IPR041664">
    <property type="entry name" value="AAA_16"/>
</dbReference>
<dbReference type="InterPro" id="IPR027417">
    <property type="entry name" value="P-loop_NTPase"/>
</dbReference>
<comment type="caution">
    <text evidence="4">The sequence shown here is derived from an EMBL/GenBank/DDBJ whole genome shotgun (WGS) entry which is preliminary data.</text>
</comment>
<dbReference type="PROSITE" id="PS50043">
    <property type="entry name" value="HTH_LUXR_2"/>
    <property type="match status" value="1"/>
</dbReference>
<dbReference type="PRINTS" id="PR00038">
    <property type="entry name" value="HTHLUXR"/>
</dbReference>